<dbReference type="InterPro" id="IPR008753">
    <property type="entry name" value="Peptidase_M13_N"/>
</dbReference>
<evidence type="ECO:0000259" key="10">
    <source>
        <dbReference type="Pfam" id="PF05649"/>
    </source>
</evidence>
<feature type="non-terminal residue" evidence="11">
    <location>
        <position position="640"/>
    </location>
</feature>
<name>A0A6A4XKR3_9STRA</name>
<dbReference type="Pfam" id="PF01431">
    <property type="entry name" value="Peptidase_M13"/>
    <property type="match status" value="1"/>
</dbReference>
<feature type="domain" description="Peptidase M13 C-terminal" evidence="9">
    <location>
        <begin position="462"/>
        <end position="640"/>
    </location>
</feature>
<reference evidence="11" key="1">
    <citation type="submission" date="2019-06" db="EMBL/GenBank/DDBJ databases">
        <title>Genomics analysis of Aphanomyces spp. identifies a new class of oomycete effector associated with host adaptation.</title>
        <authorList>
            <person name="Gaulin E."/>
        </authorList>
    </citation>
    <scope>NUCLEOTIDE SEQUENCE</scope>
    <source>
        <strain evidence="11">CBS 578.67</strain>
    </source>
</reference>
<feature type="chain" id="PRO_5025443776" description="Peptidase M13 N-terminal domain-containing protein" evidence="8">
    <location>
        <begin position="17"/>
        <end position="640"/>
    </location>
</feature>
<feature type="domain" description="Peptidase M13 N-terminal" evidence="10">
    <location>
        <begin position="36"/>
        <end position="408"/>
    </location>
</feature>
<keyword evidence="5" id="KW-0378">Hydrolase</keyword>
<dbReference type="PANTHER" id="PTHR11733">
    <property type="entry name" value="ZINC METALLOPROTEASE FAMILY M13 NEPRILYSIN-RELATED"/>
    <property type="match status" value="1"/>
</dbReference>
<dbReference type="GO" id="GO:0016485">
    <property type="term" value="P:protein processing"/>
    <property type="evidence" value="ECO:0007669"/>
    <property type="project" value="TreeGrafter"/>
</dbReference>
<evidence type="ECO:0000256" key="4">
    <source>
        <dbReference type="ARBA" id="ARBA00022723"/>
    </source>
</evidence>
<evidence type="ECO:0000259" key="9">
    <source>
        <dbReference type="Pfam" id="PF01431"/>
    </source>
</evidence>
<evidence type="ECO:0000313" key="11">
    <source>
        <dbReference type="EMBL" id="KAF0682995.1"/>
    </source>
</evidence>
<gene>
    <name evidence="11" type="ORF">As57867_024847</name>
</gene>
<dbReference type="InterPro" id="IPR018497">
    <property type="entry name" value="Peptidase_M13_C"/>
</dbReference>
<dbReference type="OrthoDB" id="6475849at2759"/>
<evidence type="ECO:0000256" key="3">
    <source>
        <dbReference type="ARBA" id="ARBA00022670"/>
    </source>
</evidence>
<feature type="signal peptide" evidence="8">
    <location>
        <begin position="1"/>
        <end position="16"/>
    </location>
</feature>
<sequence length="640" mass="70607">MVKVFTASLLVATALAGSISDLPADMLKVMDLTTDPCQDFWQYACGGWLKTALLPPSKSHISYPDDHIAEVTEAIMKKVLASNKPKLSEFYGSCMDTTTLASLGLTPLDKDLAVVRGANSTQGLLRTVANLSSKGLHIIAQPDVMPDSIDATQNALWVYQPEMPLNQDYYTSPEKWAKIDAAYREYIATLFMLSGKSAADAKAEADAVVKFEFKYADAQLTKIELLEAEASPDNPMTFAEAYAKYPLSIGTQLVEHGFNVRDGCDSSSKVIVYDLTFFDRVEALLKGESIETLKTVVEFRLLSYYAPHLSADFVTANWKLFKNIIGGQQVQATRDVVCRASLDTAIGELLGKYYLEQVWPQTTADRADEMVVLLEAAFKAGLDTSDWLDKTTRDNAKTKLSKFLHLLGGPKNPKTYDTVTFDSKTYVANLNAAIQSDFKTKLAQFDKPVNKQVWDMKAQEINAYYSPNENKIVFPAAQLQAPYFDGAYDAARNFGGVGGVIGHEITHGFDDSGRNYNGDGNKISWWTDAVASAFVNKSQCIVDQYSAMEVYSEVTPGKLIGKVDGKLTLGETIADNGGLKSAYRAYKELLKTKPSQYTEETGDKMFFVSFAHSWCSKATDARLQARLLNEHPPNKCRVNG</sequence>
<keyword evidence="8" id="KW-0732">Signal</keyword>
<keyword evidence="6" id="KW-0862">Zinc</keyword>
<evidence type="ECO:0000256" key="2">
    <source>
        <dbReference type="ARBA" id="ARBA00007357"/>
    </source>
</evidence>
<comment type="cofactor">
    <cofactor evidence="1">
        <name>Zn(2+)</name>
        <dbReference type="ChEBI" id="CHEBI:29105"/>
    </cofactor>
</comment>
<dbReference type="GO" id="GO:0004222">
    <property type="term" value="F:metalloendopeptidase activity"/>
    <property type="evidence" value="ECO:0007669"/>
    <property type="project" value="InterPro"/>
</dbReference>
<dbReference type="CDD" id="cd08662">
    <property type="entry name" value="M13"/>
    <property type="match status" value="1"/>
</dbReference>
<dbReference type="EMBL" id="VJMH01007470">
    <property type="protein sequence ID" value="KAF0682995.1"/>
    <property type="molecule type" value="Genomic_DNA"/>
</dbReference>
<accession>A0A6A4XKR3</accession>
<comment type="similarity">
    <text evidence="2">Belongs to the peptidase M13 family.</text>
</comment>
<dbReference type="AlphaFoldDB" id="A0A6A4XKR3"/>
<dbReference type="Gene3D" id="3.40.390.10">
    <property type="entry name" value="Collagenase (Catalytic Domain)"/>
    <property type="match status" value="1"/>
</dbReference>
<comment type="caution">
    <text evidence="11">The sequence shown here is derived from an EMBL/GenBank/DDBJ whole genome shotgun (WGS) entry which is preliminary data.</text>
</comment>
<evidence type="ECO:0000256" key="6">
    <source>
        <dbReference type="ARBA" id="ARBA00022833"/>
    </source>
</evidence>
<evidence type="ECO:0000256" key="5">
    <source>
        <dbReference type="ARBA" id="ARBA00022801"/>
    </source>
</evidence>
<dbReference type="PRINTS" id="PR00786">
    <property type="entry name" value="NEPRILYSIN"/>
</dbReference>
<dbReference type="GO" id="GO:0046872">
    <property type="term" value="F:metal ion binding"/>
    <property type="evidence" value="ECO:0007669"/>
    <property type="project" value="UniProtKB-KW"/>
</dbReference>
<dbReference type="Gene3D" id="1.10.1380.10">
    <property type="entry name" value="Neutral endopeptidase , domain2"/>
    <property type="match status" value="1"/>
</dbReference>
<dbReference type="InterPro" id="IPR024079">
    <property type="entry name" value="MetalloPept_cat_dom_sf"/>
</dbReference>
<evidence type="ECO:0000256" key="1">
    <source>
        <dbReference type="ARBA" id="ARBA00001947"/>
    </source>
</evidence>
<dbReference type="Pfam" id="PF05649">
    <property type="entry name" value="Peptidase_M13_N"/>
    <property type="match status" value="1"/>
</dbReference>
<keyword evidence="7" id="KW-0482">Metalloprotease</keyword>
<evidence type="ECO:0000256" key="7">
    <source>
        <dbReference type="ARBA" id="ARBA00023049"/>
    </source>
</evidence>
<keyword evidence="4" id="KW-0479">Metal-binding</keyword>
<evidence type="ECO:0000256" key="8">
    <source>
        <dbReference type="SAM" id="SignalP"/>
    </source>
</evidence>
<organism evidence="11">
    <name type="scientific">Aphanomyces stellatus</name>
    <dbReference type="NCBI Taxonomy" id="120398"/>
    <lineage>
        <taxon>Eukaryota</taxon>
        <taxon>Sar</taxon>
        <taxon>Stramenopiles</taxon>
        <taxon>Oomycota</taxon>
        <taxon>Saprolegniomycetes</taxon>
        <taxon>Saprolegniales</taxon>
        <taxon>Verrucalvaceae</taxon>
        <taxon>Aphanomyces</taxon>
    </lineage>
</organism>
<protein>
    <recommendedName>
        <fullName evidence="12">Peptidase M13 N-terminal domain-containing protein</fullName>
    </recommendedName>
</protein>
<keyword evidence="3" id="KW-0645">Protease</keyword>
<dbReference type="InterPro" id="IPR042089">
    <property type="entry name" value="Peptidase_M13_dom_2"/>
</dbReference>
<proteinExistence type="inferred from homology"/>
<dbReference type="InterPro" id="IPR000718">
    <property type="entry name" value="Peptidase_M13"/>
</dbReference>
<evidence type="ECO:0008006" key="12">
    <source>
        <dbReference type="Google" id="ProtNLM"/>
    </source>
</evidence>
<dbReference type="PANTHER" id="PTHR11733:SF167">
    <property type="entry name" value="FI17812P1-RELATED"/>
    <property type="match status" value="1"/>
</dbReference>
<dbReference type="PROSITE" id="PS51885">
    <property type="entry name" value="NEPRILYSIN"/>
    <property type="match status" value="1"/>
</dbReference>
<dbReference type="SUPFAM" id="SSF55486">
    <property type="entry name" value="Metalloproteases ('zincins'), catalytic domain"/>
    <property type="match status" value="1"/>
</dbReference>
<dbReference type="GO" id="GO:0005886">
    <property type="term" value="C:plasma membrane"/>
    <property type="evidence" value="ECO:0007669"/>
    <property type="project" value="TreeGrafter"/>
</dbReference>